<dbReference type="RefSeq" id="WP_093009375.1">
    <property type="nucleotide sequence ID" value="NZ_FOXV01000002.1"/>
</dbReference>
<dbReference type="EMBL" id="FOXV01000002">
    <property type="protein sequence ID" value="SFQ14027.1"/>
    <property type="molecule type" value="Genomic_DNA"/>
</dbReference>
<keyword evidence="3" id="KW-1185">Reference proteome</keyword>
<gene>
    <name evidence="2" type="ORF">SAMN05421853_10292</name>
</gene>
<keyword evidence="1" id="KW-1133">Transmembrane helix</keyword>
<dbReference type="Proteomes" id="UP000243106">
    <property type="component" value="Unassembled WGS sequence"/>
</dbReference>
<dbReference type="STRING" id="93684.SAMN05421853_10292"/>
<evidence type="ECO:0000256" key="1">
    <source>
        <dbReference type="SAM" id="Phobius"/>
    </source>
</evidence>
<evidence type="ECO:0000313" key="3">
    <source>
        <dbReference type="Proteomes" id="UP000243106"/>
    </source>
</evidence>
<keyword evidence="1" id="KW-0812">Transmembrane</keyword>
<evidence type="ECO:0008006" key="4">
    <source>
        <dbReference type="Google" id="ProtNLM"/>
    </source>
</evidence>
<organism evidence="2 3">
    <name type="scientific">Roseivivax halotolerans</name>
    <dbReference type="NCBI Taxonomy" id="93684"/>
    <lineage>
        <taxon>Bacteria</taxon>
        <taxon>Pseudomonadati</taxon>
        <taxon>Pseudomonadota</taxon>
        <taxon>Alphaproteobacteria</taxon>
        <taxon>Rhodobacterales</taxon>
        <taxon>Roseobacteraceae</taxon>
        <taxon>Roseivivax</taxon>
    </lineage>
</organism>
<protein>
    <recommendedName>
        <fullName evidence="4">Holin of 3TMs, for gene-transfer release</fullName>
    </recommendedName>
</protein>
<keyword evidence="1" id="KW-0472">Membrane</keyword>
<feature type="transmembrane region" description="Helical" evidence="1">
    <location>
        <begin position="102"/>
        <end position="122"/>
    </location>
</feature>
<dbReference type="AlphaFoldDB" id="A0A1I5W340"/>
<accession>A0A1I5W340</accession>
<reference evidence="3" key="1">
    <citation type="submission" date="2016-10" db="EMBL/GenBank/DDBJ databases">
        <authorList>
            <person name="Varghese N."/>
            <person name="Submissions S."/>
        </authorList>
    </citation>
    <scope>NUCLEOTIDE SEQUENCE [LARGE SCALE GENOMIC DNA]</scope>
    <source>
        <strain evidence="3">JCM 10271</strain>
    </source>
</reference>
<proteinExistence type="predicted"/>
<name>A0A1I5W340_9RHOB</name>
<sequence length="183" mass="19200">MLGQQVRDIIGSVAPTLGSALAGPLAGVAAREISTRVLGLEETDARAIEQRFAAPSAEDLATLQDADREFRQTMAELDIQLERIAASDRADAREMKAKSGSLTNTTLSGVILAGFFALTFAIWWRPPAEGSGEIVYMMLGVVGTMAMAVVTFHFGSSSGSKDKTALLGELKKSTPLIGGGGAR</sequence>
<feature type="transmembrane region" description="Helical" evidence="1">
    <location>
        <begin position="134"/>
        <end position="154"/>
    </location>
</feature>
<evidence type="ECO:0000313" key="2">
    <source>
        <dbReference type="EMBL" id="SFQ14027.1"/>
    </source>
</evidence>